<evidence type="ECO:0000313" key="2">
    <source>
        <dbReference type="EMBL" id="KAK3756994.1"/>
    </source>
</evidence>
<dbReference type="AlphaFoldDB" id="A0AAE0YTH0"/>
<sequence length="103" mass="11103">MTEPVSTVPPVTPKVIPRLSTVVGAAGTESMKRCRWILFQSQCVERDRQIAVFQTGATCDIAACSRLGQSALHDCPVAAVILVPLFTLCEVFASIGQKKNVRS</sequence>
<accession>A0AAE0YTH0</accession>
<proteinExistence type="predicted"/>
<keyword evidence="1" id="KW-0472">Membrane</keyword>
<dbReference type="EMBL" id="JAWDGP010005428">
    <property type="protein sequence ID" value="KAK3756994.1"/>
    <property type="molecule type" value="Genomic_DNA"/>
</dbReference>
<organism evidence="2 3">
    <name type="scientific">Elysia crispata</name>
    <name type="common">lettuce slug</name>
    <dbReference type="NCBI Taxonomy" id="231223"/>
    <lineage>
        <taxon>Eukaryota</taxon>
        <taxon>Metazoa</taxon>
        <taxon>Spiralia</taxon>
        <taxon>Lophotrochozoa</taxon>
        <taxon>Mollusca</taxon>
        <taxon>Gastropoda</taxon>
        <taxon>Heterobranchia</taxon>
        <taxon>Euthyneura</taxon>
        <taxon>Panpulmonata</taxon>
        <taxon>Sacoglossa</taxon>
        <taxon>Placobranchoidea</taxon>
        <taxon>Plakobranchidae</taxon>
        <taxon>Elysia</taxon>
    </lineage>
</organism>
<name>A0AAE0YTH0_9GAST</name>
<keyword evidence="1" id="KW-1133">Transmembrane helix</keyword>
<reference evidence="2" key="1">
    <citation type="journal article" date="2023" name="G3 (Bethesda)">
        <title>A reference genome for the long-term kleptoplast-retaining sea slug Elysia crispata morphotype clarki.</title>
        <authorList>
            <person name="Eastman K.E."/>
            <person name="Pendleton A.L."/>
            <person name="Shaikh M.A."/>
            <person name="Suttiyut T."/>
            <person name="Ogas R."/>
            <person name="Tomko P."/>
            <person name="Gavelis G."/>
            <person name="Widhalm J.R."/>
            <person name="Wisecaver J.H."/>
        </authorList>
    </citation>
    <scope>NUCLEOTIDE SEQUENCE</scope>
    <source>
        <strain evidence="2">ECLA1</strain>
    </source>
</reference>
<evidence type="ECO:0000313" key="3">
    <source>
        <dbReference type="Proteomes" id="UP001283361"/>
    </source>
</evidence>
<feature type="transmembrane region" description="Helical" evidence="1">
    <location>
        <begin position="77"/>
        <end position="95"/>
    </location>
</feature>
<keyword evidence="3" id="KW-1185">Reference proteome</keyword>
<comment type="caution">
    <text evidence="2">The sequence shown here is derived from an EMBL/GenBank/DDBJ whole genome shotgun (WGS) entry which is preliminary data.</text>
</comment>
<dbReference type="Proteomes" id="UP001283361">
    <property type="component" value="Unassembled WGS sequence"/>
</dbReference>
<keyword evidence="1" id="KW-0812">Transmembrane</keyword>
<evidence type="ECO:0000256" key="1">
    <source>
        <dbReference type="SAM" id="Phobius"/>
    </source>
</evidence>
<protein>
    <submittedName>
        <fullName evidence="2">Uncharacterized protein</fullName>
    </submittedName>
</protein>
<gene>
    <name evidence="2" type="ORF">RRG08_063186</name>
</gene>